<name>A0A2N7QGA0_9BACT</name>
<feature type="domain" description="IrrE N-terminal-like" evidence="1">
    <location>
        <begin position="101"/>
        <end position="137"/>
    </location>
</feature>
<dbReference type="InterPro" id="IPR010359">
    <property type="entry name" value="IrrE_HExxH"/>
</dbReference>
<dbReference type="Proteomes" id="UP000235619">
    <property type="component" value="Unassembled WGS sequence"/>
</dbReference>
<protein>
    <recommendedName>
        <fullName evidence="1">IrrE N-terminal-like domain-containing protein</fullName>
    </recommendedName>
</protein>
<evidence type="ECO:0000313" key="3">
    <source>
        <dbReference type="Proteomes" id="UP000235619"/>
    </source>
</evidence>
<evidence type="ECO:0000259" key="1">
    <source>
        <dbReference type="Pfam" id="PF06114"/>
    </source>
</evidence>
<dbReference type="AlphaFoldDB" id="A0A2N7QGA0"/>
<organism evidence="2 3">
    <name type="scientific">Thermodesulfobacterium geofontis</name>
    <dbReference type="NCBI Taxonomy" id="1295609"/>
    <lineage>
        <taxon>Bacteria</taxon>
        <taxon>Pseudomonadati</taxon>
        <taxon>Thermodesulfobacteriota</taxon>
        <taxon>Thermodesulfobacteria</taxon>
        <taxon>Thermodesulfobacteriales</taxon>
        <taxon>Thermodesulfobacteriaceae</taxon>
        <taxon>Thermodesulfobacterium</taxon>
    </lineage>
</organism>
<dbReference type="EMBL" id="PNJD01000069">
    <property type="protein sequence ID" value="PMP98013.1"/>
    <property type="molecule type" value="Genomic_DNA"/>
</dbReference>
<dbReference type="Gene3D" id="1.10.10.2910">
    <property type="match status" value="1"/>
</dbReference>
<gene>
    <name evidence="2" type="ORF">C0169_01100</name>
</gene>
<evidence type="ECO:0000313" key="2">
    <source>
        <dbReference type="EMBL" id="PMP98013.1"/>
    </source>
</evidence>
<proteinExistence type="predicted"/>
<comment type="caution">
    <text evidence="2">The sequence shown here is derived from an EMBL/GenBank/DDBJ whole genome shotgun (WGS) entry which is preliminary data.</text>
</comment>
<accession>A0A2N7QGA0</accession>
<dbReference type="Pfam" id="PF06114">
    <property type="entry name" value="Peptidase_M78"/>
    <property type="match status" value="1"/>
</dbReference>
<sequence length="244" mass="28202">MSLDFVKTFLEKTRNDPFRQKALQIGILGARKLLNQLRPVKFPIDLKSVAQILKIKVYDFNFFEIKNEEFRDCKGMTINVSMLPQLFPEKKIEKVMTFFSDCTYITIIKSDLSPAEKRFTLAHEIGHVFLKHLEAREKFVSYVNHLTAFNDIDDDCFFDKNYLDNIILKKEKKIIAGQELSANAFAGELLVPKRALQIAINEKKLRDLKILSSVFGVSPTVICIQAGIYGYLEYLLEENRNSSY</sequence>
<reference evidence="2 3" key="1">
    <citation type="submission" date="2018-01" db="EMBL/GenBank/DDBJ databases">
        <title>Metagenomic assembled genomes from two thermal pools in the Uzon Caldera, Kamchatka, Russia.</title>
        <authorList>
            <person name="Wilkins L."/>
            <person name="Ettinger C."/>
        </authorList>
    </citation>
    <scope>NUCLEOTIDE SEQUENCE [LARGE SCALE GENOMIC DNA]</scope>
    <source>
        <strain evidence="2">ARK-04</strain>
    </source>
</reference>